<evidence type="ECO:0000256" key="1">
    <source>
        <dbReference type="SAM" id="MobiDB-lite"/>
    </source>
</evidence>
<organism evidence="4">
    <name type="scientific">Schistosoma curassoni</name>
    <dbReference type="NCBI Taxonomy" id="6186"/>
    <lineage>
        <taxon>Eukaryota</taxon>
        <taxon>Metazoa</taxon>
        <taxon>Spiralia</taxon>
        <taxon>Lophotrochozoa</taxon>
        <taxon>Platyhelminthes</taxon>
        <taxon>Trematoda</taxon>
        <taxon>Digenea</taxon>
        <taxon>Strigeidida</taxon>
        <taxon>Schistosomatoidea</taxon>
        <taxon>Schistosomatidae</taxon>
        <taxon>Schistosoma</taxon>
    </lineage>
</organism>
<sequence length="115" mass="13515">MQKIQVFINSFLHKILRIRRPDTTNKPNPSGGRNQEEALDVDRIHIDESTQLRHKAIPHLESLRPTEERKIKGHITPRNGYGHKKNEQQLDSTRKKEPGQIRLKNTGRQPMLLWE</sequence>
<dbReference type="Proteomes" id="UP000279833">
    <property type="component" value="Unassembled WGS sequence"/>
</dbReference>
<name>A0A183K9X3_9TREM</name>
<feature type="compositionally biased region" description="Basic and acidic residues" evidence="1">
    <location>
        <begin position="34"/>
        <end position="51"/>
    </location>
</feature>
<dbReference type="AlphaFoldDB" id="A0A183K9X3"/>
<dbReference type="EMBL" id="UZAK01034664">
    <property type="protein sequence ID" value="VDP46152.1"/>
    <property type="molecule type" value="Genomic_DNA"/>
</dbReference>
<dbReference type="WBParaSite" id="SCUD_0001180601-mRNA-1">
    <property type="protein sequence ID" value="SCUD_0001180601-mRNA-1"/>
    <property type="gene ID" value="SCUD_0001180601"/>
</dbReference>
<feature type="compositionally biased region" description="Basic and acidic residues" evidence="1">
    <location>
        <begin position="61"/>
        <end position="70"/>
    </location>
</feature>
<evidence type="ECO:0000313" key="3">
    <source>
        <dbReference type="Proteomes" id="UP000279833"/>
    </source>
</evidence>
<protein>
    <submittedName>
        <fullName evidence="2 4">Uncharacterized protein</fullName>
    </submittedName>
</protein>
<evidence type="ECO:0000313" key="4">
    <source>
        <dbReference type="WBParaSite" id="SCUD_0001180601-mRNA-1"/>
    </source>
</evidence>
<accession>A0A183K9X3</accession>
<proteinExistence type="predicted"/>
<reference evidence="4" key="1">
    <citation type="submission" date="2016-06" db="UniProtKB">
        <authorList>
            <consortium name="WormBaseParasite"/>
        </authorList>
    </citation>
    <scope>IDENTIFICATION</scope>
</reference>
<feature type="region of interest" description="Disordered" evidence="1">
    <location>
        <begin position="19"/>
        <end position="115"/>
    </location>
</feature>
<keyword evidence="3" id="KW-1185">Reference proteome</keyword>
<gene>
    <name evidence="2" type="ORF">SCUD_LOCUS11806</name>
</gene>
<reference evidence="2 3" key="2">
    <citation type="submission" date="2018-11" db="EMBL/GenBank/DDBJ databases">
        <authorList>
            <consortium name="Pathogen Informatics"/>
        </authorList>
    </citation>
    <scope>NUCLEOTIDE SEQUENCE [LARGE SCALE GENOMIC DNA]</scope>
    <source>
        <strain evidence="2">Dakar</strain>
        <strain evidence="3">Dakar, Senegal</strain>
    </source>
</reference>
<evidence type="ECO:0000313" key="2">
    <source>
        <dbReference type="EMBL" id="VDP46152.1"/>
    </source>
</evidence>
<feature type="compositionally biased region" description="Basic and acidic residues" evidence="1">
    <location>
        <begin position="84"/>
        <end position="99"/>
    </location>
</feature>
<feature type="compositionally biased region" description="Polar residues" evidence="1">
    <location>
        <begin position="24"/>
        <end position="33"/>
    </location>
</feature>